<feature type="region of interest" description="Disordered" evidence="1">
    <location>
        <begin position="369"/>
        <end position="407"/>
    </location>
</feature>
<dbReference type="OrthoDB" id="3801270at2759"/>
<name>A0A6A5UGX8_9PLEO</name>
<dbReference type="EMBL" id="ML976883">
    <property type="protein sequence ID" value="KAF1963894.1"/>
    <property type="molecule type" value="Genomic_DNA"/>
</dbReference>
<feature type="compositionally biased region" description="Low complexity" evidence="1">
    <location>
        <begin position="127"/>
        <end position="138"/>
    </location>
</feature>
<feature type="region of interest" description="Disordered" evidence="1">
    <location>
        <begin position="316"/>
        <end position="340"/>
    </location>
</feature>
<sequence>MTNPNSRPTSTLNSISQRGNNASPTGNGEVNHGNGAREPSTPASSVLPEMTDRDRAELGLEGFDSATDPSDQTGQSTSPTAVRNSTPDGTSGNPQEPLYLVNLISNGEGVNSQGQDNTRSVSMVSANTSNSRTPNNTPQDNAEGDGRDHRAETSNMASYDQPTPTNLDNYLRNLSAGESRLSIHSQNDEPSACMSEFWTYSRNGFDLFHTDSSEHPVAAVTENPALLGAPQTNHFNPQADNSSNSGIFNVTPFDNNTPATHTVTNGSVPNHNRQAGRNISDSTLREEERPTRLSDFLPQADLATQEQWQDAWTAALSGHASDPVRRPETPLPTGDVENDARAQDNVDDVAGTPTNGMLAVLATFSQYPEDEASSASGEDTTVGSQANPTNPTRRRRLIPLADNNPNSTRVANGRVENHDRRTLRHVGSLRQMTSEENRAFWREFSDSENDRGST</sequence>
<evidence type="ECO:0000256" key="1">
    <source>
        <dbReference type="SAM" id="MobiDB-lite"/>
    </source>
</evidence>
<feature type="region of interest" description="Disordered" evidence="1">
    <location>
        <begin position="253"/>
        <end position="293"/>
    </location>
</feature>
<feature type="compositionally biased region" description="Polar residues" evidence="1">
    <location>
        <begin position="67"/>
        <end position="94"/>
    </location>
</feature>
<feature type="compositionally biased region" description="Polar residues" evidence="1">
    <location>
        <begin position="373"/>
        <end position="391"/>
    </location>
</feature>
<protein>
    <submittedName>
        <fullName evidence="2">Uncharacterized protein</fullName>
    </submittedName>
</protein>
<keyword evidence="3" id="KW-1185">Reference proteome</keyword>
<evidence type="ECO:0000313" key="2">
    <source>
        <dbReference type="EMBL" id="KAF1963894.1"/>
    </source>
</evidence>
<dbReference type="AlphaFoldDB" id="A0A6A5UGX8"/>
<feature type="region of interest" description="Disordered" evidence="1">
    <location>
        <begin position="1"/>
        <end position="150"/>
    </location>
</feature>
<organism evidence="2 3">
    <name type="scientific">Bimuria novae-zelandiae CBS 107.79</name>
    <dbReference type="NCBI Taxonomy" id="1447943"/>
    <lineage>
        <taxon>Eukaryota</taxon>
        <taxon>Fungi</taxon>
        <taxon>Dikarya</taxon>
        <taxon>Ascomycota</taxon>
        <taxon>Pezizomycotina</taxon>
        <taxon>Dothideomycetes</taxon>
        <taxon>Pleosporomycetidae</taxon>
        <taxon>Pleosporales</taxon>
        <taxon>Massarineae</taxon>
        <taxon>Didymosphaeriaceae</taxon>
        <taxon>Bimuria</taxon>
    </lineage>
</organism>
<proteinExistence type="predicted"/>
<evidence type="ECO:0000313" key="3">
    <source>
        <dbReference type="Proteomes" id="UP000800036"/>
    </source>
</evidence>
<feature type="compositionally biased region" description="Basic and acidic residues" evidence="1">
    <location>
        <begin position="283"/>
        <end position="292"/>
    </location>
</feature>
<feature type="compositionally biased region" description="Polar residues" evidence="1">
    <location>
        <begin position="253"/>
        <end position="282"/>
    </location>
</feature>
<accession>A0A6A5UGX8</accession>
<reference evidence="2" key="1">
    <citation type="journal article" date="2020" name="Stud. Mycol.">
        <title>101 Dothideomycetes genomes: a test case for predicting lifestyles and emergence of pathogens.</title>
        <authorList>
            <person name="Haridas S."/>
            <person name="Albert R."/>
            <person name="Binder M."/>
            <person name="Bloem J."/>
            <person name="Labutti K."/>
            <person name="Salamov A."/>
            <person name="Andreopoulos B."/>
            <person name="Baker S."/>
            <person name="Barry K."/>
            <person name="Bills G."/>
            <person name="Bluhm B."/>
            <person name="Cannon C."/>
            <person name="Castanera R."/>
            <person name="Culley D."/>
            <person name="Daum C."/>
            <person name="Ezra D."/>
            <person name="Gonzalez J."/>
            <person name="Henrissat B."/>
            <person name="Kuo A."/>
            <person name="Liang C."/>
            <person name="Lipzen A."/>
            <person name="Lutzoni F."/>
            <person name="Magnuson J."/>
            <person name="Mondo S."/>
            <person name="Nolan M."/>
            <person name="Ohm R."/>
            <person name="Pangilinan J."/>
            <person name="Park H.-J."/>
            <person name="Ramirez L."/>
            <person name="Alfaro M."/>
            <person name="Sun H."/>
            <person name="Tritt A."/>
            <person name="Yoshinaga Y."/>
            <person name="Zwiers L.-H."/>
            <person name="Turgeon B."/>
            <person name="Goodwin S."/>
            <person name="Spatafora J."/>
            <person name="Crous P."/>
            <person name="Grigoriev I."/>
        </authorList>
    </citation>
    <scope>NUCLEOTIDE SEQUENCE</scope>
    <source>
        <strain evidence="2">CBS 107.79</strain>
    </source>
</reference>
<feature type="compositionally biased region" description="Polar residues" evidence="1">
    <location>
        <begin position="1"/>
        <end position="28"/>
    </location>
</feature>
<dbReference type="Proteomes" id="UP000800036">
    <property type="component" value="Unassembled WGS sequence"/>
</dbReference>
<feature type="compositionally biased region" description="Polar residues" evidence="1">
    <location>
        <begin position="103"/>
        <end position="126"/>
    </location>
</feature>
<gene>
    <name evidence="2" type="ORF">BU23DRAFT_638901</name>
</gene>